<dbReference type="SUPFAM" id="SSF53448">
    <property type="entry name" value="Nucleotide-diphospho-sugar transferases"/>
    <property type="match status" value="1"/>
</dbReference>
<dbReference type="Proteomes" id="UP000283745">
    <property type="component" value="Unassembled WGS sequence"/>
</dbReference>
<dbReference type="InterPro" id="IPR051706">
    <property type="entry name" value="Glycosyltransferase_domain"/>
</dbReference>
<proteinExistence type="predicted"/>
<dbReference type="GO" id="GO:0000030">
    <property type="term" value="F:mannosyltransferase activity"/>
    <property type="evidence" value="ECO:0007669"/>
    <property type="project" value="TreeGrafter"/>
</dbReference>
<sequence length="244" mass="28256">MIPKIIHYCWFGGLDKPEKVQKYIDGWKNILPGYQIIEWNEKNFSIDYCRYTEEAYQRRKYAFVSDVARLYALKTYGGVYLDTDVEILKDFTSELDASEIFSFESDTLLMTGFMAAQKDSQVINELLEAYLTRSFINQDESNDLTANTVYVTECLKKYGLIINGKAQNIGDIHVFNYKTFGAFDADNSSFEITKNTYLVHHCMATWGTSSFKLQLAIKKFLASLLGGKPYRFLRKIVKRRTTKN</sequence>
<reference evidence="2 3" key="1">
    <citation type="submission" date="2018-08" db="EMBL/GenBank/DDBJ databases">
        <title>A genome reference for cultivated species of the human gut microbiota.</title>
        <authorList>
            <person name="Zou Y."/>
            <person name="Xue W."/>
            <person name="Luo G."/>
        </authorList>
    </citation>
    <scope>NUCLEOTIDE SEQUENCE [LARGE SCALE GENOMIC DNA]</scope>
    <source>
        <strain evidence="2 3">AM28-23</strain>
    </source>
</reference>
<protein>
    <recommendedName>
        <fullName evidence="4">Glycosyl transferase</fullName>
    </recommendedName>
</protein>
<dbReference type="InterPro" id="IPR029044">
    <property type="entry name" value="Nucleotide-diphossugar_trans"/>
</dbReference>
<comment type="caution">
    <text evidence="2">The sequence shown here is derived from an EMBL/GenBank/DDBJ whole genome shotgun (WGS) entry which is preliminary data.</text>
</comment>
<keyword evidence="1" id="KW-0808">Transferase</keyword>
<dbReference type="GO" id="GO:0051999">
    <property type="term" value="P:mannosyl-inositol phosphorylceramide biosynthetic process"/>
    <property type="evidence" value="ECO:0007669"/>
    <property type="project" value="TreeGrafter"/>
</dbReference>
<evidence type="ECO:0000256" key="1">
    <source>
        <dbReference type="ARBA" id="ARBA00022679"/>
    </source>
</evidence>
<dbReference type="AlphaFoldDB" id="A0A414JBL5"/>
<dbReference type="GO" id="GO:0016020">
    <property type="term" value="C:membrane"/>
    <property type="evidence" value="ECO:0007669"/>
    <property type="project" value="GOC"/>
</dbReference>
<dbReference type="PANTHER" id="PTHR32385:SF15">
    <property type="entry name" value="INOSITOL PHOSPHOCERAMIDE MANNOSYLTRANSFERASE 1"/>
    <property type="match status" value="1"/>
</dbReference>
<evidence type="ECO:0000313" key="3">
    <source>
        <dbReference type="Proteomes" id="UP000283745"/>
    </source>
</evidence>
<evidence type="ECO:0008006" key="4">
    <source>
        <dbReference type="Google" id="ProtNLM"/>
    </source>
</evidence>
<dbReference type="Gene3D" id="3.90.550.20">
    <property type="match status" value="1"/>
</dbReference>
<dbReference type="RefSeq" id="WP_118049941.1">
    <property type="nucleotide sequence ID" value="NZ_CABJFK010000001.1"/>
</dbReference>
<dbReference type="PANTHER" id="PTHR32385">
    <property type="entry name" value="MANNOSYL PHOSPHORYLINOSITOL CERAMIDE SYNTHASE"/>
    <property type="match status" value="1"/>
</dbReference>
<dbReference type="EMBL" id="QSKF01000001">
    <property type="protein sequence ID" value="RHE41964.1"/>
    <property type="molecule type" value="Genomic_DNA"/>
</dbReference>
<name>A0A414JBL5_9FIRM</name>
<organism evidence="2 3">
    <name type="scientific">Blautia obeum</name>
    <dbReference type="NCBI Taxonomy" id="40520"/>
    <lineage>
        <taxon>Bacteria</taxon>
        <taxon>Bacillati</taxon>
        <taxon>Bacillota</taxon>
        <taxon>Clostridia</taxon>
        <taxon>Lachnospirales</taxon>
        <taxon>Lachnospiraceae</taxon>
        <taxon>Blautia</taxon>
    </lineage>
</organism>
<evidence type="ECO:0000313" key="2">
    <source>
        <dbReference type="EMBL" id="RHE41964.1"/>
    </source>
</evidence>
<accession>A0A414JBL5</accession>
<dbReference type="Pfam" id="PF04488">
    <property type="entry name" value="Gly_transf_sug"/>
    <property type="match status" value="1"/>
</dbReference>
<dbReference type="InterPro" id="IPR007577">
    <property type="entry name" value="GlycoTrfase_DXD_sugar-bd_CS"/>
</dbReference>
<gene>
    <name evidence="2" type="ORF">DW740_01275</name>
</gene>